<feature type="non-terminal residue" evidence="1">
    <location>
        <position position="1"/>
    </location>
</feature>
<evidence type="ECO:0000313" key="2">
    <source>
        <dbReference type="Proteomes" id="UP000269154"/>
    </source>
</evidence>
<dbReference type="InterPro" id="IPR029044">
    <property type="entry name" value="Nucleotide-diphossugar_trans"/>
</dbReference>
<sequence>NLAWTYAKGEFIAFLDADDIWLPRKLEKQLVGIRTDEKLAFVYTDVEEFNAKGILRPCIYAEYEENWTSADQFERTLSGQMPIYASTVLIRRSLAERVGKFEDSLILGDTHYLLRLAQQHPCQVIFEPLVRIRKHDHNISVYKEREAYIEMLSLLAVFEREQSLERSEIHKYKAFYYRQLAQFDRRQGKWLLALKAYGNTLLYRLLMQI</sequence>
<dbReference type="Gene3D" id="3.90.550.10">
    <property type="entry name" value="Spore Coat Polysaccharide Biosynthesis Protein SpsA, Chain A"/>
    <property type="match status" value="1"/>
</dbReference>
<keyword evidence="1" id="KW-0808">Transferase</keyword>
<dbReference type="AlphaFoldDB" id="A0A3N6NDS1"/>
<protein>
    <submittedName>
        <fullName evidence="1">Glycosyltransferase</fullName>
    </submittedName>
</protein>
<dbReference type="EMBL" id="RCBY01000637">
    <property type="protein sequence ID" value="RQH13005.1"/>
    <property type="molecule type" value="Genomic_DNA"/>
</dbReference>
<dbReference type="PANTHER" id="PTHR43685:SF2">
    <property type="entry name" value="GLYCOSYLTRANSFERASE 2-LIKE DOMAIN-CONTAINING PROTEIN"/>
    <property type="match status" value="1"/>
</dbReference>
<dbReference type="Pfam" id="PF13641">
    <property type="entry name" value="Glyco_tranf_2_3"/>
    <property type="match status" value="1"/>
</dbReference>
<dbReference type="OrthoDB" id="9812327at2"/>
<evidence type="ECO:0000313" key="1">
    <source>
        <dbReference type="EMBL" id="RQH13005.1"/>
    </source>
</evidence>
<dbReference type="Proteomes" id="UP000269154">
    <property type="component" value="Unassembled WGS sequence"/>
</dbReference>
<comment type="caution">
    <text evidence="1">The sequence shown here is derived from an EMBL/GenBank/DDBJ whole genome shotgun (WGS) entry which is preliminary data.</text>
</comment>
<dbReference type="GO" id="GO:0016740">
    <property type="term" value="F:transferase activity"/>
    <property type="evidence" value="ECO:0007669"/>
    <property type="project" value="UniProtKB-KW"/>
</dbReference>
<dbReference type="InterPro" id="IPR050834">
    <property type="entry name" value="Glycosyltransf_2"/>
</dbReference>
<reference evidence="1 2" key="1">
    <citation type="journal article" date="2018" name="ACS Chem. Biol.">
        <title>Ketoreductase domain dysfunction expands chemodiversity: malyngamide biosynthesis in the cyanobacterium Okeania hirsuta.</title>
        <authorList>
            <person name="Moss N.A."/>
            <person name="Leao T."/>
            <person name="Rankin M."/>
            <person name="McCullough T.M."/>
            <person name="Qu P."/>
            <person name="Korobeynikov A."/>
            <person name="Smith J.L."/>
            <person name="Gerwick L."/>
            <person name="Gerwick W.H."/>
        </authorList>
    </citation>
    <scope>NUCLEOTIDE SEQUENCE [LARGE SCALE GENOMIC DNA]</scope>
    <source>
        <strain evidence="1 2">PAB10Feb10-1</strain>
    </source>
</reference>
<name>A0A3N6NDS1_9CYAN</name>
<accession>A0A3N6NDS1</accession>
<dbReference type="RefSeq" id="WP_124155917.1">
    <property type="nucleotide sequence ID" value="NZ_CAWOLW010000598.1"/>
</dbReference>
<keyword evidence="2" id="KW-1185">Reference proteome</keyword>
<organism evidence="1 2">
    <name type="scientific">Okeania hirsuta</name>
    <dbReference type="NCBI Taxonomy" id="1458930"/>
    <lineage>
        <taxon>Bacteria</taxon>
        <taxon>Bacillati</taxon>
        <taxon>Cyanobacteriota</taxon>
        <taxon>Cyanophyceae</taxon>
        <taxon>Oscillatoriophycideae</taxon>
        <taxon>Oscillatoriales</taxon>
        <taxon>Microcoleaceae</taxon>
        <taxon>Okeania</taxon>
    </lineage>
</organism>
<dbReference type="SUPFAM" id="SSF53448">
    <property type="entry name" value="Nucleotide-diphospho-sugar transferases"/>
    <property type="match status" value="1"/>
</dbReference>
<proteinExistence type="predicted"/>
<dbReference type="PANTHER" id="PTHR43685">
    <property type="entry name" value="GLYCOSYLTRANSFERASE"/>
    <property type="match status" value="1"/>
</dbReference>
<gene>
    <name evidence="1" type="ORF">D5R40_34660</name>
</gene>